<protein>
    <submittedName>
        <fullName evidence="3">Glycosyltransferase family 2 protein</fullName>
    </submittedName>
</protein>
<dbReference type="InterPro" id="IPR050256">
    <property type="entry name" value="Glycosyltransferase_2"/>
</dbReference>
<dbReference type="PANTHER" id="PTHR48090:SF7">
    <property type="entry name" value="RFBJ PROTEIN"/>
    <property type="match status" value="1"/>
</dbReference>
<keyword evidence="4" id="KW-1185">Reference proteome</keyword>
<name>A0A939QL87_9MICO</name>
<dbReference type="InterPro" id="IPR001173">
    <property type="entry name" value="Glyco_trans_2-like"/>
</dbReference>
<evidence type="ECO:0000313" key="4">
    <source>
        <dbReference type="Proteomes" id="UP000680132"/>
    </source>
</evidence>
<comment type="similarity">
    <text evidence="1">Belongs to the glycosyltransferase 2 family.</text>
</comment>
<dbReference type="PANTHER" id="PTHR48090">
    <property type="entry name" value="UNDECAPRENYL-PHOSPHATE 4-DEOXY-4-FORMAMIDO-L-ARABINOSE TRANSFERASE-RELATED"/>
    <property type="match status" value="1"/>
</dbReference>
<gene>
    <name evidence="3" type="ORF">J5V96_15855</name>
</gene>
<dbReference type="EMBL" id="JAGFOA010000007">
    <property type="protein sequence ID" value="MBO3664972.1"/>
    <property type="molecule type" value="Genomic_DNA"/>
</dbReference>
<evidence type="ECO:0000256" key="1">
    <source>
        <dbReference type="ARBA" id="ARBA00006739"/>
    </source>
</evidence>
<sequence>MAGIDRARVMIVVPAFNEREAVGAVVAEINEVMPEATVVVVDDASHDDTAAVASAAGATVLRLPVNLGVGGAMRAGFRLARERGFDVVVQVDGDGQHPARAIPELIGGLDEADVVIGARFAGGAEYEARGPRRWAMWLLAHAVSAVARTRLTDATSGFKAAGPRAVRLFAHTYPAEYLGDTVEALVIAARSGLVIRQLPVSMRPRQGGVPSQGVLSATRHLVRASLAFCLALFRPAVPLEEVS</sequence>
<reference evidence="3" key="1">
    <citation type="submission" date="2021-03" db="EMBL/GenBank/DDBJ databases">
        <title>Microbacterium sp. nov., a novel actinobacterium isolated from cow dung.</title>
        <authorList>
            <person name="Zhang L."/>
        </authorList>
    </citation>
    <scope>NUCLEOTIDE SEQUENCE</scope>
    <source>
        <strain evidence="3">NEAU-LLB</strain>
    </source>
</reference>
<dbReference type="CDD" id="cd04179">
    <property type="entry name" value="DPM_DPG-synthase_like"/>
    <property type="match status" value="1"/>
</dbReference>
<feature type="domain" description="Glycosyltransferase 2-like" evidence="2">
    <location>
        <begin position="11"/>
        <end position="135"/>
    </location>
</feature>
<comment type="caution">
    <text evidence="3">The sequence shown here is derived from an EMBL/GenBank/DDBJ whole genome shotgun (WGS) entry which is preliminary data.</text>
</comment>
<evidence type="ECO:0000313" key="3">
    <source>
        <dbReference type="EMBL" id="MBO3664972.1"/>
    </source>
</evidence>
<dbReference type="SUPFAM" id="SSF53448">
    <property type="entry name" value="Nucleotide-diphospho-sugar transferases"/>
    <property type="match status" value="1"/>
</dbReference>
<dbReference type="RefSeq" id="WP_208505204.1">
    <property type="nucleotide sequence ID" value="NZ_JAGFOA010000007.1"/>
</dbReference>
<dbReference type="Pfam" id="PF00535">
    <property type="entry name" value="Glycos_transf_2"/>
    <property type="match status" value="1"/>
</dbReference>
<dbReference type="Gene3D" id="3.90.550.10">
    <property type="entry name" value="Spore Coat Polysaccharide Biosynthesis Protein SpsA, Chain A"/>
    <property type="match status" value="1"/>
</dbReference>
<accession>A0A939QL87</accession>
<dbReference type="AlphaFoldDB" id="A0A939QL87"/>
<organism evidence="3 4">
    <name type="scientific">Microbacterium stercoris</name>
    <dbReference type="NCBI Taxonomy" id="2820289"/>
    <lineage>
        <taxon>Bacteria</taxon>
        <taxon>Bacillati</taxon>
        <taxon>Actinomycetota</taxon>
        <taxon>Actinomycetes</taxon>
        <taxon>Micrococcales</taxon>
        <taxon>Microbacteriaceae</taxon>
        <taxon>Microbacterium</taxon>
    </lineage>
</organism>
<dbReference type="InterPro" id="IPR029044">
    <property type="entry name" value="Nucleotide-diphossugar_trans"/>
</dbReference>
<proteinExistence type="inferred from homology"/>
<evidence type="ECO:0000259" key="2">
    <source>
        <dbReference type="Pfam" id="PF00535"/>
    </source>
</evidence>
<dbReference type="Proteomes" id="UP000680132">
    <property type="component" value="Unassembled WGS sequence"/>
</dbReference>